<protein>
    <submittedName>
        <fullName evidence="2">Uncharacterized protein</fullName>
    </submittedName>
</protein>
<evidence type="ECO:0000313" key="3">
    <source>
        <dbReference type="Proteomes" id="UP001501480"/>
    </source>
</evidence>
<reference evidence="2 3" key="1">
    <citation type="journal article" date="2019" name="Int. J. Syst. Evol. Microbiol.">
        <title>The Global Catalogue of Microorganisms (GCM) 10K type strain sequencing project: providing services to taxonomists for standard genome sequencing and annotation.</title>
        <authorList>
            <consortium name="The Broad Institute Genomics Platform"/>
            <consortium name="The Broad Institute Genome Sequencing Center for Infectious Disease"/>
            <person name="Wu L."/>
            <person name="Ma J."/>
        </authorList>
    </citation>
    <scope>NUCLEOTIDE SEQUENCE [LARGE SCALE GENOMIC DNA]</scope>
    <source>
        <strain evidence="2 3">JCM 15749</strain>
    </source>
</reference>
<evidence type="ECO:0000313" key="2">
    <source>
        <dbReference type="EMBL" id="GAA2082435.1"/>
    </source>
</evidence>
<feature type="transmembrane region" description="Helical" evidence="1">
    <location>
        <begin position="31"/>
        <end position="52"/>
    </location>
</feature>
<feature type="transmembrane region" description="Helical" evidence="1">
    <location>
        <begin position="64"/>
        <end position="86"/>
    </location>
</feature>
<accession>A0ABN2W2X8</accession>
<evidence type="ECO:0000256" key="1">
    <source>
        <dbReference type="SAM" id="Phobius"/>
    </source>
</evidence>
<organism evidence="2 3">
    <name type="scientific">Aeromicrobium halocynthiae</name>
    <dbReference type="NCBI Taxonomy" id="560557"/>
    <lineage>
        <taxon>Bacteria</taxon>
        <taxon>Bacillati</taxon>
        <taxon>Actinomycetota</taxon>
        <taxon>Actinomycetes</taxon>
        <taxon>Propionibacteriales</taxon>
        <taxon>Nocardioidaceae</taxon>
        <taxon>Aeromicrobium</taxon>
    </lineage>
</organism>
<keyword evidence="1" id="KW-1133">Transmembrane helix</keyword>
<gene>
    <name evidence="2" type="ORF">GCM10009821_24060</name>
</gene>
<dbReference type="EMBL" id="BAAAPY010000009">
    <property type="protein sequence ID" value="GAA2082435.1"/>
    <property type="molecule type" value="Genomic_DNA"/>
</dbReference>
<keyword evidence="3" id="KW-1185">Reference proteome</keyword>
<dbReference type="RefSeq" id="WP_344328971.1">
    <property type="nucleotide sequence ID" value="NZ_BAAAPY010000009.1"/>
</dbReference>
<keyword evidence="1" id="KW-0472">Membrane</keyword>
<sequence length="129" mass="13234">MSALWRVAVPGLVAVVGVAAAHSLLVDARAGWSALGGGFAVAVLLTSTPVVLGPITRVVPELSLAAAVTFYLTKVAVLAVALSVLAAPGTREQVDLRAVGTSVIAVTLVWTALLVVAELRTRRPLYDLP</sequence>
<keyword evidence="1" id="KW-0812">Transmembrane</keyword>
<name>A0ABN2W2X8_9ACTN</name>
<dbReference type="Proteomes" id="UP001501480">
    <property type="component" value="Unassembled WGS sequence"/>
</dbReference>
<proteinExistence type="predicted"/>
<feature type="transmembrane region" description="Helical" evidence="1">
    <location>
        <begin position="98"/>
        <end position="117"/>
    </location>
</feature>
<comment type="caution">
    <text evidence="2">The sequence shown here is derived from an EMBL/GenBank/DDBJ whole genome shotgun (WGS) entry which is preliminary data.</text>
</comment>